<evidence type="ECO:0000313" key="4">
    <source>
        <dbReference type="Proteomes" id="UP000216207"/>
    </source>
</evidence>
<organism evidence="2 3">
    <name type="scientific">Shouchella clausii</name>
    <name type="common">Alkalihalobacillus clausii</name>
    <dbReference type="NCBI Taxonomy" id="79880"/>
    <lineage>
        <taxon>Bacteria</taxon>
        <taxon>Bacillati</taxon>
        <taxon>Bacillota</taxon>
        <taxon>Bacilli</taxon>
        <taxon>Bacillales</taxon>
        <taxon>Bacillaceae</taxon>
        <taxon>Shouchella</taxon>
    </lineage>
</organism>
<reference evidence="3 4" key="1">
    <citation type="submission" date="2017-07" db="EMBL/GenBank/DDBJ databases">
        <title>Isolation and whole genome analysis of endospore-forming bacteria from heroin.</title>
        <authorList>
            <person name="Kalinowski J."/>
            <person name="Ahrens B."/>
            <person name="Al-Dilaimi A."/>
            <person name="Winkler A."/>
            <person name="Wibberg D."/>
            <person name="Schleenbecker U."/>
            <person name="Ruckert C."/>
            <person name="Wolfel R."/>
            <person name="Grass G."/>
        </authorList>
    </citation>
    <scope>NUCLEOTIDE SEQUENCE [LARGE SCALE GENOMIC DNA]</scope>
    <source>
        <strain evidence="2 3">7523-2</strain>
        <strain evidence="1 4">7539</strain>
    </source>
</reference>
<accession>A0A268S4J9</accession>
<dbReference type="Proteomes" id="UP000216133">
    <property type="component" value="Unassembled WGS sequence"/>
</dbReference>
<evidence type="ECO:0000313" key="3">
    <source>
        <dbReference type="Proteomes" id="UP000216133"/>
    </source>
</evidence>
<dbReference type="AlphaFoldDB" id="A0A268S4J9"/>
<dbReference type="EMBL" id="NPCC01000031">
    <property type="protein sequence ID" value="PAE87672.1"/>
    <property type="molecule type" value="Genomic_DNA"/>
</dbReference>
<proteinExistence type="predicted"/>
<evidence type="ECO:0000313" key="2">
    <source>
        <dbReference type="EMBL" id="PAF27420.1"/>
    </source>
</evidence>
<evidence type="ECO:0000313" key="1">
    <source>
        <dbReference type="EMBL" id="PAE87672.1"/>
    </source>
</evidence>
<dbReference type="Proteomes" id="UP000216207">
    <property type="component" value="Unassembled WGS sequence"/>
</dbReference>
<name>A0A268S4J9_SHOCL</name>
<gene>
    <name evidence="2" type="ORF">CHH61_03625</name>
    <name evidence="1" type="ORF">CHH72_17040</name>
</gene>
<comment type="caution">
    <text evidence="2">The sequence shown here is derived from an EMBL/GenBank/DDBJ whole genome shotgun (WGS) entry which is preliminary data.</text>
</comment>
<dbReference type="EMBL" id="NPBS01000014">
    <property type="protein sequence ID" value="PAF27420.1"/>
    <property type="molecule type" value="Genomic_DNA"/>
</dbReference>
<protein>
    <submittedName>
        <fullName evidence="2">Uncharacterized protein</fullName>
    </submittedName>
</protein>
<sequence>MAENASAKKEIVSIVKPKPSRKSAKRTVVREKKTDRHNMRMYPEDYEFLVYWADRFGMEQTEFLITAMYHYVKWRNQDYDLPTAEIQRLNQLVDAVQNLAVSQEHLEKSVVNGMDAMLGIIRGENYLVEKEDGDLS</sequence>
<dbReference type="RefSeq" id="WP_062750851.1">
    <property type="nucleotide sequence ID" value="NZ_NPBS01000014.1"/>
</dbReference>